<dbReference type="Proteomes" id="UP000563820">
    <property type="component" value="Unassembled WGS sequence"/>
</dbReference>
<evidence type="ECO:0000313" key="9">
    <source>
        <dbReference type="Proteomes" id="UP000559282"/>
    </source>
</evidence>
<evidence type="ECO:0000313" key="4">
    <source>
        <dbReference type="EMBL" id="NWK07127.1"/>
    </source>
</evidence>
<protein>
    <recommendedName>
        <fullName evidence="13">TrmB family transcriptional regulator</fullName>
    </recommendedName>
</protein>
<gene>
    <name evidence="4" type="ORF">HX847_01685</name>
    <name evidence="2" type="ORF">HX848_02420</name>
    <name evidence="5" type="ORF">HX852_02745</name>
    <name evidence="6" type="ORF">HX853_03375</name>
    <name evidence="3" type="ORF">HX858_00165</name>
    <name evidence="1" type="ORF">HX860_04815</name>
</gene>
<evidence type="ECO:0000313" key="3">
    <source>
        <dbReference type="EMBL" id="NWJ56183.1"/>
    </source>
</evidence>
<dbReference type="EMBL" id="JACATI010000005">
    <property type="protein sequence ID" value="NWJ20376.1"/>
    <property type="molecule type" value="Genomic_DNA"/>
</dbReference>
<dbReference type="EMBL" id="JACATG010000003">
    <property type="protein sequence ID" value="NWK13664.1"/>
    <property type="molecule type" value="Genomic_DNA"/>
</dbReference>
<dbReference type="Proteomes" id="UP000587702">
    <property type="component" value="Unassembled WGS sequence"/>
</dbReference>
<evidence type="ECO:0000313" key="2">
    <source>
        <dbReference type="EMBL" id="NWJ28240.1"/>
    </source>
</evidence>
<dbReference type="EMBL" id="JACATH010000001">
    <property type="protein sequence ID" value="NWJ56183.1"/>
    <property type="molecule type" value="Genomic_DNA"/>
</dbReference>
<reference evidence="7 8" key="1">
    <citation type="journal article" date="2019" name="Environ. Microbiol.">
        <title>Genomics insights into ecotype formation of ammonia-oxidizing archaea in the deep ocean.</title>
        <authorList>
            <person name="Wang Y."/>
            <person name="Huang J.M."/>
            <person name="Cui G.J."/>
            <person name="Nunoura T."/>
            <person name="Takaki Y."/>
            <person name="Li W.L."/>
            <person name="Li J."/>
            <person name="Gao Z.M."/>
            <person name="Takai K."/>
            <person name="Zhang A.Q."/>
            <person name="Stepanauskas R."/>
        </authorList>
    </citation>
    <scope>NUCLEOTIDE SEQUENCE [LARGE SCALE GENOMIC DNA]</scope>
    <source>
        <strain evidence="5 8">D1a</strain>
        <strain evidence="1 12">L14</strain>
        <strain evidence="3 11">L15a</strain>
        <strain evidence="6 7">L19a</strain>
        <strain evidence="4 9">T1C4</strain>
        <strain evidence="2 10">T1L11</strain>
    </source>
</reference>
<comment type="caution">
    <text evidence="1">The sequence shown here is derived from an EMBL/GenBank/DDBJ whole genome shotgun (WGS) entry which is preliminary data.</text>
</comment>
<evidence type="ECO:0000313" key="7">
    <source>
        <dbReference type="Proteomes" id="UP000535457"/>
    </source>
</evidence>
<organism evidence="1 12">
    <name type="scientific">Marine Group I thaumarchaeote</name>
    <dbReference type="NCBI Taxonomy" id="2511932"/>
    <lineage>
        <taxon>Archaea</taxon>
        <taxon>Nitrososphaerota</taxon>
        <taxon>Marine Group I</taxon>
    </lineage>
</organism>
<evidence type="ECO:0000313" key="6">
    <source>
        <dbReference type="EMBL" id="NWK13664.1"/>
    </source>
</evidence>
<dbReference type="Proteomes" id="UP000559282">
    <property type="component" value="Unassembled WGS sequence"/>
</dbReference>
<evidence type="ECO:0000313" key="5">
    <source>
        <dbReference type="EMBL" id="NWK08698.1"/>
    </source>
</evidence>
<evidence type="ECO:0000313" key="12">
    <source>
        <dbReference type="Proteomes" id="UP000587702"/>
    </source>
</evidence>
<evidence type="ECO:0008006" key="13">
    <source>
        <dbReference type="Google" id="ProtNLM"/>
    </source>
</evidence>
<dbReference type="EMBL" id="JACATJ010000003">
    <property type="protein sequence ID" value="NWK08698.1"/>
    <property type="molecule type" value="Genomic_DNA"/>
</dbReference>
<dbReference type="EMBL" id="JACATE010000003">
    <property type="protein sequence ID" value="NWJ28240.1"/>
    <property type="molecule type" value="Genomic_DNA"/>
</dbReference>
<evidence type="ECO:0000313" key="8">
    <source>
        <dbReference type="Proteomes" id="UP000549797"/>
    </source>
</evidence>
<sequence length="116" mass="13404">MYSKIENDLVSEIKLDLIQAKVYLLVTCYGKMSSIKIAEKLKISLNDAQKAAKELITLGAFIDFSETEFEAMHPRFTAVNMYRKMCEQENIKFKQNKIIDNMGVILEKPYDDARTK</sequence>
<dbReference type="Proteomes" id="UP000575480">
    <property type="component" value="Unassembled WGS sequence"/>
</dbReference>
<dbReference type="Proteomes" id="UP000549797">
    <property type="component" value="Unassembled WGS sequence"/>
</dbReference>
<dbReference type="AlphaFoldDB" id="A0A7K4M8K1"/>
<reference evidence="1" key="2">
    <citation type="submission" date="2020-06" db="EMBL/GenBank/DDBJ databases">
        <authorList>
            <person name="Wang Y."/>
        </authorList>
    </citation>
    <scope>NUCLEOTIDE SEQUENCE</scope>
    <source>
        <strain evidence="5">D1a</strain>
        <strain evidence="1">L14</strain>
        <strain evidence="3">L15a</strain>
        <strain evidence="6">L19a</strain>
        <strain evidence="4">T1C4</strain>
        <strain evidence="2">T1L11</strain>
    </source>
</reference>
<evidence type="ECO:0000313" key="11">
    <source>
        <dbReference type="Proteomes" id="UP000575480"/>
    </source>
</evidence>
<evidence type="ECO:0000313" key="1">
    <source>
        <dbReference type="EMBL" id="NWJ20376.1"/>
    </source>
</evidence>
<dbReference type="EMBL" id="JACATF010000003">
    <property type="protein sequence ID" value="NWK07127.1"/>
    <property type="molecule type" value="Genomic_DNA"/>
</dbReference>
<accession>A0A7K4M8K1</accession>
<name>A0A7K4M8K1_9ARCH</name>
<evidence type="ECO:0000313" key="10">
    <source>
        <dbReference type="Proteomes" id="UP000563820"/>
    </source>
</evidence>
<dbReference type="Proteomes" id="UP000535457">
    <property type="component" value="Unassembled WGS sequence"/>
</dbReference>
<proteinExistence type="predicted"/>